<accession>A0AA39U601</accession>
<protein>
    <submittedName>
        <fullName evidence="2">Uncharacterized protein</fullName>
    </submittedName>
</protein>
<dbReference type="AlphaFoldDB" id="A0AA39U601"/>
<sequence>MSGFSIAPAHPTLRAASRIRRPPRNDANPTTACQPEPSALLAAVGMQQPLATPRTV</sequence>
<gene>
    <name evidence="2" type="ORF">B0T14DRAFT_333579</name>
</gene>
<evidence type="ECO:0000313" key="2">
    <source>
        <dbReference type="EMBL" id="KAK0611685.1"/>
    </source>
</evidence>
<comment type="caution">
    <text evidence="2">The sequence shown here is derived from an EMBL/GenBank/DDBJ whole genome shotgun (WGS) entry which is preliminary data.</text>
</comment>
<evidence type="ECO:0000256" key="1">
    <source>
        <dbReference type="SAM" id="MobiDB-lite"/>
    </source>
</evidence>
<organism evidence="2 3">
    <name type="scientific">Immersiella caudata</name>
    <dbReference type="NCBI Taxonomy" id="314043"/>
    <lineage>
        <taxon>Eukaryota</taxon>
        <taxon>Fungi</taxon>
        <taxon>Dikarya</taxon>
        <taxon>Ascomycota</taxon>
        <taxon>Pezizomycotina</taxon>
        <taxon>Sordariomycetes</taxon>
        <taxon>Sordariomycetidae</taxon>
        <taxon>Sordariales</taxon>
        <taxon>Lasiosphaeriaceae</taxon>
        <taxon>Immersiella</taxon>
    </lineage>
</organism>
<dbReference type="EMBL" id="JAULSU010000007">
    <property type="protein sequence ID" value="KAK0611685.1"/>
    <property type="molecule type" value="Genomic_DNA"/>
</dbReference>
<dbReference type="Proteomes" id="UP001175000">
    <property type="component" value="Unassembled WGS sequence"/>
</dbReference>
<reference evidence="2" key="1">
    <citation type="submission" date="2023-06" db="EMBL/GenBank/DDBJ databases">
        <title>Genome-scale phylogeny and comparative genomics of the fungal order Sordariales.</title>
        <authorList>
            <consortium name="Lawrence Berkeley National Laboratory"/>
            <person name="Hensen N."/>
            <person name="Bonometti L."/>
            <person name="Westerberg I."/>
            <person name="Brannstrom I.O."/>
            <person name="Guillou S."/>
            <person name="Cros-Aarteil S."/>
            <person name="Calhoun S."/>
            <person name="Haridas S."/>
            <person name="Kuo A."/>
            <person name="Mondo S."/>
            <person name="Pangilinan J."/>
            <person name="Riley R."/>
            <person name="Labutti K."/>
            <person name="Andreopoulos B."/>
            <person name="Lipzen A."/>
            <person name="Chen C."/>
            <person name="Yanf M."/>
            <person name="Daum C."/>
            <person name="Ng V."/>
            <person name="Clum A."/>
            <person name="Steindorff A."/>
            <person name="Ohm R."/>
            <person name="Martin F."/>
            <person name="Silar P."/>
            <person name="Natvig D."/>
            <person name="Lalanne C."/>
            <person name="Gautier V."/>
            <person name="Ament-Velasquez S.L."/>
            <person name="Kruys A."/>
            <person name="Hutchinson M.I."/>
            <person name="Powell A.J."/>
            <person name="Barry K."/>
            <person name="Miller A.N."/>
            <person name="Grigoriev I.V."/>
            <person name="Debuchy R."/>
            <person name="Gladieux P."/>
            <person name="Thoren M.H."/>
            <person name="Johannesson H."/>
        </authorList>
    </citation>
    <scope>NUCLEOTIDE SEQUENCE</scope>
    <source>
        <strain evidence="2">CBS 606.72</strain>
    </source>
</reference>
<evidence type="ECO:0000313" key="3">
    <source>
        <dbReference type="Proteomes" id="UP001175000"/>
    </source>
</evidence>
<proteinExistence type="predicted"/>
<keyword evidence="3" id="KW-1185">Reference proteome</keyword>
<name>A0AA39U601_9PEZI</name>
<feature type="region of interest" description="Disordered" evidence="1">
    <location>
        <begin position="1"/>
        <end position="38"/>
    </location>
</feature>